<protein>
    <submittedName>
        <fullName evidence="1">Uncharacterized protein</fullName>
    </submittedName>
</protein>
<evidence type="ECO:0000313" key="2">
    <source>
        <dbReference type="EMBL" id="CAF4224039.1"/>
    </source>
</evidence>
<accession>A0A815MXP6</accession>
<evidence type="ECO:0000313" key="3">
    <source>
        <dbReference type="Proteomes" id="UP000663845"/>
    </source>
</evidence>
<name>A0A815MXP6_9BILA</name>
<organism evidence="1 3">
    <name type="scientific">Adineta steineri</name>
    <dbReference type="NCBI Taxonomy" id="433720"/>
    <lineage>
        <taxon>Eukaryota</taxon>
        <taxon>Metazoa</taxon>
        <taxon>Spiralia</taxon>
        <taxon>Gnathifera</taxon>
        <taxon>Rotifera</taxon>
        <taxon>Eurotatoria</taxon>
        <taxon>Bdelloidea</taxon>
        <taxon>Adinetida</taxon>
        <taxon>Adinetidae</taxon>
        <taxon>Adineta</taxon>
    </lineage>
</organism>
<dbReference type="Proteomes" id="UP000663844">
    <property type="component" value="Unassembled WGS sequence"/>
</dbReference>
<reference evidence="1" key="1">
    <citation type="submission" date="2021-02" db="EMBL/GenBank/DDBJ databases">
        <authorList>
            <person name="Nowell W R."/>
        </authorList>
    </citation>
    <scope>NUCLEOTIDE SEQUENCE</scope>
</reference>
<proteinExistence type="predicted"/>
<dbReference type="EMBL" id="CAJOAZ010010642">
    <property type="protein sequence ID" value="CAF4224039.1"/>
    <property type="molecule type" value="Genomic_DNA"/>
</dbReference>
<dbReference type="AlphaFoldDB" id="A0A815MXP6"/>
<dbReference type="Proteomes" id="UP000663845">
    <property type="component" value="Unassembled WGS sequence"/>
</dbReference>
<comment type="caution">
    <text evidence="1">The sequence shown here is derived from an EMBL/GenBank/DDBJ whole genome shotgun (WGS) entry which is preliminary data.</text>
</comment>
<dbReference type="EMBL" id="CAJNOG010001253">
    <property type="protein sequence ID" value="CAF1425774.1"/>
    <property type="molecule type" value="Genomic_DNA"/>
</dbReference>
<evidence type="ECO:0000313" key="1">
    <source>
        <dbReference type="EMBL" id="CAF1425774.1"/>
    </source>
</evidence>
<sequence>MYTSNESRFSIGEQSETIRKQFWRSVFKQCPMCKSSNIAEKRWLVESRHNGDDKQLIIENLTHFACGTIVYQCFGEETVDDIKDLEWIDFTKRLEGRHGCGFSTSHFFDENVPGDDRYETHGWTQEESY</sequence>
<gene>
    <name evidence="1" type="ORF">JYZ213_LOCUS39263</name>
    <name evidence="2" type="ORF">OXD698_LOCUS42035</name>
</gene>